<reference evidence="2" key="1">
    <citation type="journal article" date="2022" name="IScience">
        <title>Evolution of zygomycete secretomes and the origins of terrestrial fungal ecologies.</title>
        <authorList>
            <person name="Chang Y."/>
            <person name="Wang Y."/>
            <person name="Mondo S."/>
            <person name="Ahrendt S."/>
            <person name="Andreopoulos W."/>
            <person name="Barry K."/>
            <person name="Beard J."/>
            <person name="Benny G.L."/>
            <person name="Blankenship S."/>
            <person name="Bonito G."/>
            <person name="Cuomo C."/>
            <person name="Desiro A."/>
            <person name="Gervers K.A."/>
            <person name="Hundley H."/>
            <person name="Kuo A."/>
            <person name="LaButti K."/>
            <person name="Lang B.F."/>
            <person name="Lipzen A."/>
            <person name="O'Donnell K."/>
            <person name="Pangilinan J."/>
            <person name="Reynolds N."/>
            <person name="Sandor L."/>
            <person name="Smith M.E."/>
            <person name="Tsang A."/>
            <person name="Grigoriev I.V."/>
            <person name="Stajich J.E."/>
            <person name="Spatafora J.W."/>
        </authorList>
    </citation>
    <scope>NUCLEOTIDE SEQUENCE</scope>
    <source>
        <strain evidence="2">RSA 2281</strain>
    </source>
</reference>
<feature type="transmembrane region" description="Helical" evidence="1">
    <location>
        <begin position="184"/>
        <end position="203"/>
    </location>
</feature>
<gene>
    <name evidence="2" type="ORF">BDA99DRAFT_433286</name>
</gene>
<dbReference type="EMBL" id="JAIXMP010000006">
    <property type="protein sequence ID" value="KAI9271690.1"/>
    <property type="molecule type" value="Genomic_DNA"/>
</dbReference>
<feature type="non-terminal residue" evidence="2">
    <location>
        <position position="207"/>
    </location>
</feature>
<evidence type="ECO:0000313" key="3">
    <source>
        <dbReference type="Proteomes" id="UP001209540"/>
    </source>
</evidence>
<evidence type="ECO:0000313" key="2">
    <source>
        <dbReference type="EMBL" id="KAI9271690.1"/>
    </source>
</evidence>
<name>A0AAD5PIN1_9FUNG</name>
<keyword evidence="1" id="KW-1133">Transmembrane helix</keyword>
<sequence length="207" mass="23635">SSDCTRSPKHEALVYLAMKKVEEIQIYFDSQELQIIDILEFLIKNITHKPAGKESELDCMADCANVIKIVFRGKKFRFQLGEQACNESKTVREENEKEYGCNRVISAVHNIMGRKVDMLVSLQDQSISSCEWKANNATPITAKKQECKNVRTNCCILDSLLDLPYDPDEGFDSKKMCIAYMDWIGAYIDVTLACCVLHIYVYVHLSM</sequence>
<keyword evidence="1" id="KW-0812">Transmembrane</keyword>
<evidence type="ECO:0000256" key="1">
    <source>
        <dbReference type="SAM" id="Phobius"/>
    </source>
</evidence>
<dbReference type="AlphaFoldDB" id="A0AAD5PIN1"/>
<comment type="caution">
    <text evidence="2">The sequence shown here is derived from an EMBL/GenBank/DDBJ whole genome shotgun (WGS) entry which is preliminary data.</text>
</comment>
<accession>A0AAD5PIN1</accession>
<keyword evidence="1" id="KW-0472">Membrane</keyword>
<proteinExistence type="predicted"/>
<keyword evidence="3" id="KW-1185">Reference proteome</keyword>
<organism evidence="2 3">
    <name type="scientific">Phascolomyces articulosus</name>
    <dbReference type="NCBI Taxonomy" id="60185"/>
    <lineage>
        <taxon>Eukaryota</taxon>
        <taxon>Fungi</taxon>
        <taxon>Fungi incertae sedis</taxon>
        <taxon>Mucoromycota</taxon>
        <taxon>Mucoromycotina</taxon>
        <taxon>Mucoromycetes</taxon>
        <taxon>Mucorales</taxon>
        <taxon>Lichtheimiaceae</taxon>
        <taxon>Phascolomyces</taxon>
    </lineage>
</organism>
<protein>
    <submittedName>
        <fullName evidence="2">Uncharacterized protein</fullName>
    </submittedName>
</protein>
<dbReference type="Proteomes" id="UP001209540">
    <property type="component" value="Unassembled WGS sequence"/>
</dbReference>
<reference evidence="2" key="2">
    <citation type="submission" date="2023-02" db="EMBL/GenBank/DDBJ databases">
        <authorList>
            <consortium name="DOE Joint Genome Institute"/>
            <person name="Mondo S.J."/>
            <person name="Chang Y."/>
            <person name="Wang Y."/>
            <person name="Ahrendt S."/>
            <person name="Andreopoulos W."/>
            <person name="Barry K."/>
            <person name="Beard J."/>
            <person name="Benny G.L."/>
            <person name="Blankenship S."/>
            <person name="Bonito G."/>
            <person name="Cuomo C."/>
            <person name="Desiro A."/>
            <person name="Gervers K.A."/>
            <person name="Hundley H."/>
            <person name="Kuo A."/>
            <person name="LaButti K."/>
            <person name="Lang B.F."/>
            <person name="Lipzen A."/>
            <person name="O'Donnell K."/>
            <person name="Pangilinan J."/>
            <person name="Reynolds N."/>
            <person name="Sandor L."/>
            <person name="Smith M.W."/>
            <person name="Tsang A."/>
            <person name="Grigoriev I.V."/>
            <person name="Stajich J.E."/>
            <person name="Spatafora J.W."/>
        </authorList>
    </citation>
    <scope>NUCLEOTIDE SEQUENCE</scope>
    <source>
        <strain evidence="2">RSA 2281</strain>
    </source>
</reference>